<dbReference type="EMBL" id="NAJP01000094">
    <property type="protein sequence ID" value="TKA31845.1"/>
    <property type="molecule type" value="Genomic_DNA"/>
</dbReference>
<gene>
    <name evidence="6" type="ORF">B0A54_16585</name>
</gene>
<dbReference type="Proteomes" id="UP000310066">
    <property type="component" value="Unassembled WGS sequence"/>
</dbReference>
<dbReference type="Pfam" id="PF02146">
    <property type="entry name" value="SIR2"/>
    <property type="match status" value="1"/>
</dbReference>
<dbReference type="OrthoDB" id="424302at2759"/>
<dbReference type="GO" id="GO:0070403">
    <property type="term" value="F:NAD+ binding"/>
    <property type="evidence" value="ECO:0007669"/>
    <property type="project" value="InterPro"/>
</dbReference>
<name>A0A4U0UC37_9PEZI</name>
<keyword evidence="3" id="KW-0520">NAD</keyword>
<dbReference type="InterPro" id="IPR026590">
    <property type="entry name" value="Ssirtuin_cat_dom"/>
</dbReference>
<feature type="domain" description="Deacetylase sirtuin-type" evidence="5">
    <location>
        <begin position="1"/>
        <end position="178"/>
    </location>
</feature>
<dbReference type="AlphaFoldDB" id="A0A4U0UC37"/>
<dbReference type="InterPro" id="IPR003000">
    <property type="entry name" value="Sirtuin"/>
</dbReference>
<evidence type="ECO:0000256" key="4">
    <source>
        <dbReference type="PROSITE-ProRule" id="PRU00236"/>
    </source>
</evidence>
<dbReference type="InterPro" id="IPR029035">
    <property type="entry name" value="DHS-like_NAD/FAD-binding_dom"/>
</dbReference>
<evidence type="ECO:0000256" key="3">
    <source>
        <dbReference type="ARBA" id="ARBA00023027"/>
    </source>
</evidence>
<comment type="similarity">
    <text evidence="1">Belongs to the sirtuin family. Class I subfamily.</text>
</comment>
<dbReference type="GO" id="GO:0016740">
    <property type="term" value="F:transferase activity"/>
    <property type="evidence" value="ECO:0007669"/>
    <property type="project" value="UniProtKB-KW"/>
</dbReference>
<dbReference type="PROSITE" id="PS50305">
    <property type="entry name" value="SIRTUIN"/>
    <property type="match status" value="1"/>
</dbReference>
<dbReference type="PANTHER" id="PTHR47651">
    <property type="entry name" value="NAD-DEPENDENT HISTONE DEACETYLASE HST4"/>
    <property type="match status" value="1"/>
</dbReference>
<comment type="caution">
    <text evidence="4">Lacks conserved residue(s) required for the propagation of feature annotation.</text>
</comment>
<keyword evidence="2" id="KW-0808">Transferase</keyword>
<reference evidence="6 7" key="1">
    <citation type="submission" date="2017-03" db="EMBL/GenBank/DDBJ databases">
        <title>Genomes of endolithic fungi from Antarctica.</title>
        <authorList>
            <person name="Coleine C."/>
            <person name="Masonjones S."/>
            <person name="Stajich J.E."/>
        </authorList>
    </citation>
    <scope>NUCLEOTIDE SEQUENCE [LARGE SCALE GENOMIC DNA]</scope>
    <source>
        <strain evidence="6 7">CCFEE 5311</strain>
    </source>
</reference>
<accession>A0A4U0UC37</accession>
<protein>
    <recommendedName>
        <fullName evidence="5">Deacetylase sirtuin-type domain-containing protein</fullName>
    </recommendedName>
</protein>
<dbReference type="Gene3D" id="3.40.50.1220">
    <property type="entry name" value="TPP-binding domain"/>
    <property type="match status" value="1"/>
</dbReference>
<proteinExistence type="inferred from homology"/>
<evidence type="ECO:0000256" key="2">
    <source>
        <dbReference type="ARBA" id="ARBA00022679"/>
    </source>
</evidence>
<evidence type="ECO:0000259" key="5">
    <source>
        <dbReference type="PROSITE" id="PS50305"/>
    </source>
</evidence>
<comment type="caution">
    <text evidence="6">The sequence shown here is derived from an EMBL/GenBank/DDBJ whole genome shotgun (WGS) entry which is preliminary data.</text>
</comment>
<evidence type="ECO:0000256" key="1">
    <source>
        <dbReference type="ARBA" id="ARBA00006924"/>
    </source>
</evidence>
<dbReference type="STRING" id="329885.A0A4U0UC37"/>
<dbReference type="PANTHER" id="PTHR47651:SF17">
    <property type="entry name" value="DEACETYLASE SIRTUIN-TYPE DOMAIN-CONTAINING PROTEIN"/>
    <property type="match status" value="1"/>
</dbReference>
<dbReference type="SUPFAM" id="SSF52467">
    <property type="entry name" value="DHS-like NAD/FAD-binding domain"/>
    <property type="match status" value="1"/>
</dbReference>
<organism evidence="6 7">
    <name type="scientific">Friedmanniomyces endolithicus</name>
    <dbReference type="NCBI Taxonomy" id="329885"/>
    <lineage>
        <taxon>Eukaryota</taxon>
        <taxon>Fungi</taxon>
        <taxon>Dikarya</taxon>
        <taxon>Ascomycota</taxon>
        <taxon>Pezizomycotina</taxon>
        <taxon>Dothideomycetes</taxon>
        <taxon>Dothideomycetidae</taxon>
        <taxon>Mycosphaerellales</taxon>
        <taxon>Teratosphaeriaceae</taxon>
        <taxon>Friedmanniomyces</taxon>
    </lineage>
</organism>
<evidence type="ECO:0000313" key="6">
    <source>
        <dbReference type="EMBL" id="TKA31845.1"/>
    </source>
</evidence>
<sequence length="178" mass="19333">MLIAAHALGEMGKLSSVITQNVDSFHQKAHPGLRTLELHGYLRSTICLGCRAEHSRESFQKDLADLNPAWAVFLAEMLHSGALSTENPIERRLKGLKTNPDDDVDVPGVEYGTFRYPACPLAVETAVDEAERILVLGSSLATCSARRLIKRAQEQGKRIGVANLGGLRGKGSSLLRCL</sequence>
<evidence type="ECO:0000313" key="7">
    <source>
        <dbReference type="Proteomes" id="UP000310066"/>
    </source>
</evidence>